<gene>
    <name evidence="1" type="ORF">PQR01_13940</name>
</gene>
<keyword evidence="2" id="KW-1185">Reference proteome</keyword>
<name>A0ACC7NCX8_9BURK</name>
<accession>A0ACC7NCX8</accession>
<evidence type="ECO:0000313" key="1">
    <source>
        <dbReference type="EMBL" id="MFM0104548.1"/>
    </source>
</evidence>
<reference evidence="1 2" key="1">
    <citation type="journal article" date="2024" name="Chem. Sci.">
        <title>Discovery of megapolipeptins by genome mining of a Burkholderiales bacteria collection.</title>
        <authorList>
            <person name="Paulo B.S."/>
            <person name="Recchia M.J.J."/>
            <person name="Lee S."/>
            <person name="Fergusson C.H."/>
            <person name="Romanowski S.B."/>
            <person name="Hernandez A."/>
            <person name="Krull N."/>
            <person name="Liu D.Y."/>
            <person name="Cavanagh H."/>
            <person name="Bos A."/>
            <person name="Gray C.A."/>
            <person name="Murphy B.T."/>
            <person name="Linington R.G."/>
            <person name="Eustaquio A.S."/>
        </authorList>
    </citation>
    <scope>NUCLEOTIDE SEQUENCE [LARGE SCALE GENOMIC DNA]</scope>
    <source>
        <strain evidence="1 2">RL18-126-BIB-B</strain>
    </source>
</reference>
<comment type="caution">
    <text evidence="1">The sequence shown here is derived from an EMBL/GenBank/DDBJ whole genome shotgun (WGS) entry which is preliminary data.</text>
</comment>
<evidence type="ECO:0000313" key="2">
    <source>
        <dbReference type="Proteomes" id="UP001629235"/>
    </source>
</evidence>
<organism evidence="1 2">
    <name type="scientific">Paraburkholderia rhynchosiae</name>
    <dbReference type="NCBI Taxonomy" id="487049"/>
    <lineage>
        <taxon>Bacteria</taxon>
        <taxon>Pseudomonadati</taxon>
        <taxon>Pseudomonadota</taxon>
        <taxon>Betaproteobacteria</taxon>
        <taxon>Burkholderiales</taxon>
        <taxon>Burkholderiaceae</taxon>
        <taxon>Paraburkholderia</taxon>
    </lineage>
</organism>
<sequence>MDVKLVARTLDLFELFATEQRPLSLTELARLLNAPMSSCLALARTLVSRGYLYEVRKRGGYYPTRRLQQLASAIDAVDPIVEMLHAQLVELRDVSGETAVLGKIHGTDVVYLDVVESDKAIRYTRKPGDLRPLHANSIGKAIFSELSANAQQVLGSQLSFERFTDATAKDLAALIEQAAQVKTRGWSINFGESAPELSAIAVALEIGGDLYGLSVVGPTERIRRDHETHAKTLQAVKREILALENGSTVSTD</sequence>
<dbReference type="EMBL" id="JAQQDW010000023">
    <property type="protein sequence ID" value="MFM0104548.1"/>
    <property type="molecule type" value="Genomic_DNA"/>
</dbReference>
<dbReference type="Proteomes" id="UP001629235">
    <property type="component" value="Unassembled WGS sequence"/>
</dbReference>
<protein>
    <submittedName>
        <fullName evidence="1">IclR family transcriptional regulator</fullName>
    </submittedName>
</protein>
<proteinExistence type="predicted"/>